<organism evidence="1 2">
    <name type="scientific">Longispora fulva</name>
    <dbReference type="NCBI Taxonomy" id="619741"/>
    <lineage>
        <taxon>Bacteria</taxon>
        <taxon>Bacillati</taxon>
        <taxon>Actinomycetota</taxon>
        <taxon>Actinomycetes</taxon>
        <taxon>Micromonosporales</taxon>
        <taxon>Micromonosporaceae</taxon>
        <taxon>Longispora</taxon>
    </lineage>
</organism>
<keyword evidence="2" id="KW-1185">Reference proteome</keyword>
<proteinExistence type="predicted"/>
<dbReference type="InterPro" id="IPR011990">
    <property type="entry name" value="TPR-like_helical_dom_sf"/>
</dbReference>
<name>A0A8J7GEB9_9ACTN</name>
<dbReference type="SUPFAM" id="SSF48452">
    <property type="entry name" value="TPR-like"/>
    <property type="match status" value="1"/>
</dbReference>
<dbReference type="Gene3D" id="1.25.40.10">
    <property type="entry name" value="Tetratricopeptide repeat domain"/>
    <property type="match status" value="1"/>
</dbReference>
<gene>
    <name evidence="1" type="ORF">IW245_002494</name>
</gene>
<comment type="caution">
    <text evidence="1">The sequence shown here is derived from an EMBL/GenBank/DDBJ whole genome shotgun (WGS) entry which is preliminary data.</text>
</comment>
<accession>A0A8J7GEB9</accession>
<evidence type="ECO:0000313" key="1">
    <source>
        <dbReference type="EMBL" id="MBG6136300.1"/>
    </source>
</evidence>
<protein>
    <submittedName>
        <fullName evidence="1">Tetratricopeptide (TPR) repeat protein</fullName>
    </submittedName>
</protein>
<reference evidence="1" key="1">
    <citation type="submission" date="2020-11" db="EMBL/GenBank/DDBJ databases">
        <title>Sequencing the genomes of 1000 actinobacteria strains.</title>
        <authorList>
            <person name="Klenk H.-P."/>
        </authorList>
    </citation>
    <scope>NUCLEOTIDE SEQUENCE</scope>
    <source>
        <strain evidence="1">DSM 45356</strain>
    </source>
</reference>
<dbReference type="AlphaFoldDB" id="A0A8J7GEB9"/>
<dbReference type="EMBL" id="JADOUF010000001">
    <property type="protein sequence ID" value="MBG6136300.1"/>
    <property type="molecule type" value="Genomic_DNA"/>
</dbReference>
<dbReference type="Proteomes" id="UP000622552">
    <property type="component" value="Unassembled WGS sequence"/>
</dbReference>
<evidence type="ECO:0000313" key="2">
    <source>
        <dbReference type="Proteomes" id="UP000622552"/>
    </source>
</evidence>
<dbReference type="RefSeq" id="WP_197003294.1">
    <property type="nucleotide sequence ID" value="NZ_BONS01000036.1"/>
</dbReference>
<sequence>MCLTNLCHLFEARGDIRSAIDCGERGLSIVAELDDPVAQAAAHENLGMLMRRVGDAARAAVHFERCFALSEGAGFERGTASALRLLALGWADTGRNDDAVKALERSAHITGRIGDGLGEATARRDLGDLLLSMGDVRGGTDELRAALALAQRHGGHALASEIHELLADSLALAFPLEHRS</sequence>